<feature type="transmembrane region" description="Helical" evidence="1">
    <location>
        <begin position="44"/>
        <end position="63"/>
    </location>
</feature>
<keyword evidence="1" id="KW-0472">Membrane</keyword>
<dbReference type="Proteomes" id="UP001054837">
    <property type="component" value="Unassembled WGS sequence"/>
</dbReference>
<keyword evidence="1" id="KW-0812">Transmembrane</keyword>
<evidence type="ECO:0000256" key="1">
    <source>
        <dbReference type="SAM" id="Phobius"/>
    </source>
</evidence>
<gene>
    <name evidence="2" type="ORF">CDAR_506051</name>
</gene>
<dbReference type="AlphaFoldDB" id="A0AAV4WK01"/>
<name>A0AAV4WK01_9ARAC</name>
<accession>A0AAV4WK01</accession>
<keyword evidence="3" id="KW-1185">Reference proteome</keyword>
<evidence type="ECO:0000313" key="3">
    <source>
        <dbReference type="Proteomes" id="UP001054837"/>
    </source>
</evidence>
<proteinExistence type="predicted"/>
<evidence type="ECO:0000313" key="2">
    <source>
        <dbReference type="EMBL" id="GIY82114.1"/>
    </source>
</evidence>
<keyword evidence="1" id="KW-1133">Transmembrane helix</keyword>
<sequence>MPHVSLQHSYGVFQCLCYAAGDSELRRQVAHVSGFDDTVAGFHWLQLLFPVGSAVVINGWTWGSWRRMPFWRKSPSVRPCRNWRSGRNFL</sequence>
<dbReference type="EMBL" id="BPLQ01014688">
    <property type="protein sequence ID" value="GIY82114.1"/>
    <property type="molecule type" value="Genomic_DNA"/>
</dbReference>
<reference evidence="2 3" key="1">
    <citation type="submission" date="2021-06" db="EMBL/GenBank/DDBJ databases">
        <title>Caerostris darwini draft genome.</title>
        <authorList>
            <person name="Kono N."/>
            <person name="Arakawa K."/>
        </authorList>
    </citation>
    <scope>NUCLEOTIDE SEQUENCE [LARGE SCALE GENOMIC DNA]</scope>
</reference>
<comment type="caution">
    <text evidence="2">The sequence shown here is derived from an EMBL/GenBank/DDBJ whole genome shotgun (WGS) entry which is preliminary data.</text>
</comment>
<organism evidence="2 3">
    <name type="scientific">Caerostris darwini</name>
    <dbReference type="NCBI Taxonomy" id="1538125"/>
    <lineage>
        <taxon>Eukaryota</taxon>
        <taxon>Metazoa</taxon>
        <taxon>Ecdysozoa</taxon>
        <taxon>Arthropoda</taxon>
        <taxon>Chelicerata</taxon>
        <taxon>Arachnida</taxon>
        <taxon>Araneae</taxon>
        <taxon>Araneomorphae</taxon>
        <taxon>Entelegynae</taxon>
        <taxon>Araneoidea</taxon>
        <taxon>Araneidae</taxon>
        <taxon>Caerostris</taxon>
    </lineage>
</organism>
<protein>
    <submittedName>
        <fullName evidence="2">Uncharacterized protein</fullName>
    </submittedName>
</protein>